<dbReference type="EMBL" id="BARS01019696">
    <property type="protein sequence ID" value="GAF93739.1"/>
    <property type="molecule type" value="Genomic_DNA"/>
</dbReference>
<comment type="caution">
    <text evidence="2">The sequence shown here is derived from an EMBL/GenBank/DDBJ whole genome shotgun (WGS) entry which is preliminary data.</text>
</comment>
<accession>X0TKF5</accession>
<evidence type="ECO:0000259" key="1">
    <source>
        <dbReference type="PROSITE" id="PS50234"/>
    </source>
</evidence>
<name>X0TKF5_9ZZZZ</name>
<dbReference type="InterPro" id="IPR051266">
    <property type="entry name" value="CLCR"/>
</dbReference>
<organism evidence="2">
    <name type="scientific">marine sediment metagenome</name>
    <dbReference type="NCBI Taxonomy" id="412755"/>
    <lineage>
        <taxon>unclassified sequences</taxon>
        <taxon>metagenomes</taxon>
        <taxon>ecological metagenomes</taxon>
    </lineage>
</organism>
<dbReference type="InterPro" id="IPR036465">
    <property type="entry name" value="vWFA_dom_sf"/>
</dbReference>
<feature type="domain" description="VWFA" evidence="1">
    <location>
        <begin position="35"/>
        <end position="235"/>
    </location>
</feature>
<gene>
    <name evidence="2" type="ORF">S01H1_31873</name>
</gene>
<dbReference type="SMART" id="SM00327">
    <property type="entry name" value="VWA"/>
    <property type="match status" value="1"/>
</dbReference>
<sequence length="258" mass="27464">MKPILRVVSLPVLTVVALAMLFTPSAGAQGPQNISVVLIIDNSGSMARTDPAGLRFVAASQLVDLLEDGDEISVVLFADDSAVLVSLTKVTDAASKEAIRAKLTPVAPAGNTHMRAGLEVGLAELEKGSNSVRFGIFLTDGELHPPDWPSLTAQEQEAERTAVLALADGFGERKWGLFPVSLASAVEPEFLQRLAENGGGLYREATEAGQLTLVFQEVFAANKLDVFEILFSDCLAPGDERSVTFPVHQFVSTLSLFV</sequence>
<dbReference type="PANTHER" id="PTHR10579">
    <property type="entry name" value="CALCIUM-ACTIVATED CHLORIDE CHANNEL REGULATOR"/>
    <property type="match status" value="1"/>
</dbReference>
<evidence type="ECO:0000313" key="2">
    <source>
        <dbReference type="EMBL" id="GAF93739.1"/>
    </source>
</evidence>
<dbReference type="InterPro" id="IPR002035">
    <property type="entry name" value="VWF_A"/>
</dbReference>
<dbReference type="Pfam" id="PF00092">
    <property type="entry name" value="VWA"/>
    <property type="match status" value="1"/>
</dbReference>
<dbReference type="PROSITE" id="PS50234">
    <property type="entry name" value="VWFA"/>
    <property type="match status" value="1"/>
</dbReference>
<dbReference type="SUPFAM" id="SSF53300">
    <property type="entry name" value="vWA-like"/>
    <property type="match status" value="1"/>
</dbReference>
<dbReference type="AlphaFoldDB" id="X0TKF5"/>
<protein>
    <recommendedName>
        <fullName evidence="1">VWFA domain-containing protein</fullName>
    </recommendedName>
</protein>
<feature type="non-terminal residue" evidence="2">
    <location>
        <position position="258"/>
    </location>
</feature>
<dbReference type="Gene3D" id="3.40.50.410">
    <property type="entry name" value="von Willebrand factor, type A domain"/>
    <property type="match status" value="1"/>
</dbReference>
<reference evidence="2" key="1">
    <citation type="journal article" date="2014" name="Front. Microbiol.">
        <title>High frequency of phylogenetically diverse reductive dehalogenase-homologous genes in deep subseafloor sedimentary metagenomes.</title>
        <authorList>
            <person name="Kawai M."/>
            <person name="Futagami T."/>
            <person name="Toyoda A."/>
            <person name="Takaki Y."/>
            <person name="Nishi S."/>
            <person name="Hori S."/>
            <person name="Arai W."/>
            <person name="Tsubouchi T."/>
            <person name="Morono Y."/>
            <person name="Uchiyama I."/>
            <person name="Ito T."/>
            <person name="Fujiyama A."/>
            <person name="Inagaki F."/>
            <person name="Takami H."/>
        </authorList>
    </citation>
    <scope>NUCLEOTIDE SEQUENCE</scope>
    <source>
        <strain evidence="2">Expedition CK06-06</strain>
    </source>
</reference>
<proteinExistence type="predicted"/>
<dbReference type="PANTHER" id="PTHR10579:SF43">
    <property type="entry name" value="ZINC FINGER (C3HC4-TYPE RING FINGER) FAMILY PROTEIN"/>
    <property type="match status" value="1"/>
</dbReference>